<dbReference type="InterPro" id="IPR006311">
    <property type="entry name" value="TAT_signal"/>
</dbReference>
<dbReference type="Proteomes" id="UP001317822">
    <property type="component" value="Chromosome"/>
</dbReference>
<protein>
    <submittedName>
        <fullName evidence="1">Uncharacterized protein</fullName>
    </submittedName>
</protein>
<accession>A0ABN6UL86</accession>
<organism evidence="1 2">
    <name type="scientific">Lysobacter auxotrophicus</name>
    <dbReference type="NCBI Taxonomy" id="2992573"/>
    <lineage>
        <taxon>Bacteria</taxon>
        <taxon>Pseudomonadati</taxon>
        <taxon>Pseudomonadota</taxon>
        <taxon>Gammaproteobacteria</taxon>
        <taxon>Lysobacterales</taxon>
        <taxon>Lysobacteraceae</taxon>
        <taxon>Lysobacter</taxon>
    </lineage>
</organism>
<dbReference type="RefSeq" id="WP_281778876.1">
    <property type="nucleotide sequence ID" value="NZ_AP027041.1"/>
</dbReference>
<dbReference type="EMBL" id="AP027041">
    <property type="protein sequence ID" value="BDU16905.1"/>
    <property type="molecule type" value="Genomic_DNA"/>
</dbReference>
<evidence type="ECO:0000313" key="1">
    <source>
        <dbReference type="EMBL" id="BDU16905.1"/>
    </source>
</evidence>
<gene>
    <name evidence="1" type="ORF">LA521A_21060</name>
</gene>
<dbReference type="PROSITE" id="PS51318">
    <property type="entry name" value="TAT"/>
    <property type="match status" value="1"/>
</dbReference>
<evidence type="ECO:0000313" key="2">
    <source>
        <dbReference type="Proteomes" id="UP001317822"/>
    </source>
</evidence>
<reference evidence="1 2" key="1">
    <citation type="journal article" date="2023" name="Int. J. Syst. Evol. Microbiol.">
        <title>Physiological and genomic analyses of cobalamin (vitamin B12)-auxotrophy of Lysobacter auxotrophicus sp. nov., a methionine-auxotrophic chitinolytic bacterium isolated from chitin-treated soil.</title>
        <authorList>
            <person name="Saito A."/>
            <person name="Dohra H."/>
            <person name="Hamada M."/>
            <person name="Moriuchi R."/>
            <person name="Kotsuchibashi Y."/>
            <person name="Mori K."/>
        </authorList>
    </citation>
    <scope>NUCLEOTIDE SEQUENCE [LARGE SCALE GENOMIC DNA]</scope>
    <source>
        <strain evidence="1 2">5-21a</strain>
    </source>
</reference>
<sequence>MIDTFPSRRQLIGGVVAIASLAVLGSLAVRTLAVDECRSAVSHATTPYKLEQALRSTTCREAREDGFAAPWVPSR</sequence>
<name>A0ABN6UL86_9GAMM</name>
<proteinExistence type="predicted"/>
<keyword evidence="2" id="KW-1185">Reference proteome</keyword>